<evidence type="ECO:0000313" key="2">
    <source>
        <dbReference type="EMBL" id="VEN61062.1"/>
    </source>
</evidence>
<dbReference type="AlphaFoldDB" id="A0A653DNG2"/>
<evidence type="ECO:0000313" key="3">
    <source>
        <dbReference type="Proteomes" id="UP000410492"/>
    </source>
</evidence>
<evidence type="ECO:0000256" key="1">
    <source>
        <dbReference type="SAM" id="Phobius"/>
    </source>
</evidence>
<keyword evidence="1" id="KW-0812">Transmembrane</keyword>
<dbReference type="OrthoDB" id="3561125at2759"/>
<dbReference type="EMBL" id="CAACVG010012926">
    <property type="protein sequence ID" value="VEN61062.1"/>
    <property type="molecule type" value="Genomic_DNA"/>
</dbReference>
<reference evidence="2 3" key="1">
    <citation type="submission" date="2019-01" db="EMBL/GenBank/DDBJ databases">
        <authorList>
            <person name="Sayadi A."/>
        </authorList>
    </citation>
    <scope>NUCLEOTIDE SEQUENCE [LARGE SCALE GENOMIC DNA]</scope>
</reference>
<organism evidence="2 3">
    <name type="scientific">Callosobruchus maculatus</name>
    <name type="common">Southern cowpea weevil</name>
    <name type="synonym">Pulse bruchid</name>
    <dbReference type="NCBI Taxonomy" id="64391"/>
    <lineage>
        <taxon>Eukaryota</taxon>
        <taxon>Metazoa</taxon>
        <taxon>Ecdysozoa</taxon>
        <taxon>Arthropoda</taxon>
        <taxon>Hexapoda</taxon>
        <taxon>Insecta</taxon>
        <taxon>Pterygota</taxon>
        <taxon>Neoptera</taxon>
        <taxon>Endopterygota</taxon>
        <taxon>Coleoptera</taxon>
        <taxon>Polyphaga</taxon>
        <taxon>Cucujiformia</taxon>
        <taxon>Chrysomeloidea</taxon>
        <taxon>Chrysomelidae</taxon>
        <taxon>Bruchinae</taxon>
        <taxon>Bruchini</taxon>
        <taxon>Callosobruchus</taxon>
    </lineage>
</organism>
<protein>
    <submittedName>
        <fullName evidence="2">Uncharacterized protein</fullName>
    </submittedName>
</protein>
<keyword evidence="1" id="KW-1133">Transmembrane helix</keyword>
<accession>A0A653DNG2</accession>
<sequence>MVSKILVNAKLVSFDAITPFSKKRCRSGGVMFASTGKDCTGVLLMVHVIIRIASLRRASMTCVWMLLIQTGQQYSATEYVRAKAVVLRTLASAPQLLPAILCNMLLLVSVFAAVLVRCCLYVSG</sequence>
<keyword evidence="1" id="KW-0472">Membrane</keyword>
<keyword evidence="3" id="KW-1185">Reference proteome</keyword>
<name>A0A653DNG2_CALMS</name>
<dbReference type="Proteomes" id="UP000410492">
    <property type="component" value="Unassembled WGS sequence"/>
</dbReference>
<gene>
    <name evidence="2" type="ORF">CALMAC_LOCUS18572</name>
</gene>
<feature type="transmembrane region" description="Helical" evidence="1">
    <location>
        <begin position="96"/>
        <end position="123"/>
    </location>
</feature>
<proteinExistence type="predicted"/>